<protein>
    <submittedName>
        <fullName evidence="2">Uncharacterized protein</fullName>
    </submittedName>
</protein>
<name>A0A077ZXY7_STYLE</name>
<dbReference type="InParanoid" id="A0A077ZXY7"/>
<organism evidence="2 3">
    <name type="scientific">Stylonychia lemnae</name>
    <name type="common">Ciliate</name>
    <dbReference type="NCBI Taxonomy" id="5949"/>
    <lineage>
        <taxon>Eukaryota</taxon>
        <taxon>Sar</taxon>
        <taxon>Alveolata</taxon>
        <taxon>Ciliophora</taxon>
        <taxon>Intramacronucleata</taxon>
        <taxon>Spirotrichea</taxon>
        <taxon>Stichotrichia</taxon>
        <taxon>Sporadotrichida</taxon>
        <taxon>Oxytrichidae</taxon>
        <taxon>Stylonychinae</taxon>
        <taxon>Stylonychia</taxon>
    </lineage>
</organism>
<evidence type="ECO:0000256" key="1">
    <source>
        <dbReference type="SAM" id="MobiDB-lite"/>
    </source>
</evidence>
<reference evidence="2 3" key="1">
    <citation type="submission" date="2014-06" db="EMBL/GenBank/DDBJ databases">
        <authorList>
            <person name="Swart Estienne"/>
        </authorList>
    </citation>
    <scope>NUCLEOTIDE SEQUENCE [LARGE SCALE GENOMIC DNA]</scope>
    <source>
        <strain evidence="2 3">130c</strain>
    </source>
</reference>
<sequence>MIVKKQQLKEKYKKALLKLEENEGRDQFLDGRPYELGELFDRISAKEILDYAQRLPKIKMRFLNQSLNFNQSILQNKFECTLICLNYITEENRVKPPQIYPQRGYIFDQDKITIESQYDPASGILVACQQHFIEIKCIAFKQGMLESKVVTKSYEVKKGEGRPQNINAGIIRPDNIRINADYDNENENLLGDDEEGQLQLDLVLASPSGILTTPYNNRNTPSGQTPGYLMREGSQNILMNLSRPGSTNPYHQPKRDHLSDSSSESDL</sequence>
<dbReference type="AlphaFoldDB" id="A0A077ZXY7"/>
<evidence type="ECO:0000313" key="2">
    <source>
        <dbReference type="EMBL" id="CDW73396.1"/>
    </source>
</evidence>
<accession>A0A077ZXY7</accession>
<feature type="compositionally biased region" description="Polar residues" evidence="1">
    <location>
        <begin position="240"/>
        <end position="250"/>
    </location>
</feature>
<gene>
    <name evidence="2" type="primary">Contig18015.g19149</name>
    <name evidence="2" type="ORF">STYLEM_2372</name>
</gene>
<evidence type="ECO:0000313" key="3">
    <source>
        <dbReference type="Proteomes" id="UP000039865"/>
    </source>
</evidence>
<dbReference type="EMBL" id="CCKQ01002306">
    <property type="protein sequence ID" value="CDW73396.1"/>
    <property type="molecule type" value="Genomic_DNA"/>
</dbReference>
<dbReference type="Proteomes" id="UP000039865">
    <property type="component" value="Unassembled WGS sequence"/>
</dbReference>
<proteinExistence type="predicted"/>
<keyword evidence="3" id="KW-1185">Reference proteome</keyword>
<feature type="region of interest" description="Disordered" evidence="1">
    <location>
        <begin position="240"/>
        <end position="267"/>
    </location>
</feature>